<keyword evidence="3 5" id="KW-0521">NADP</keyword>
<evidence type="ECO:0000256" key="3">
    <source>
        <dbReference type="ARBA" id="ARBA00022857"/>
    </source>
</evidence>
<dbReference type="InterPro" id="IPR023936">
    <property type="entry name" value="RutE-like"/>
</dbReference>
<evidence type="ECO:0000259" key="7">
    <source>
        <dbReference type="Pfam" id="PF00881"/>
    </source>
</evidence>
<proteinExistence type="inferred from homology"/>
<keyword evidence="4 5" id="KW-0560">Oxidoreductase</keyword>
<evidence type="ECO:0000313" key="8">
    <source>
        <dbReference type="EMBL" id="SFK52974.1"/>
    </source>
</evidence>
<keyword evidence="9" id="KW-1185">Reference proteome</keyword>
<dbReference type="GO" id="GO:0016491">
    <property type="term" value="F:oxidoreductase activity"/>
    <property type="evidence" value="ECO:0007669"/>
    <property type="project" value="UniProtKB-UniRule"/>
</dbReference>
<feature type="compositionally biased region" description="Pro residues" evidence="6">
    <location>
        <begin position="8"/>
        <end position="20"/>
    </location>
</feature>
<dbReference type="Pfam" id="PF00881">
    <property type="entry name" value="Nitroreductase"/>
    <property type="match status" value="1"/>
</dbReference>
<dbReference type="InterPro" id="IPR000415">
    <property type="entry name" value="Nitroreductase-like"/>
</dbReference>
<dbReference type="PANTHER" id="PTHR43543">
    <property type="entry name" value="MALONIC SEMIALDEHYDE REDUCTASE RUTE-RELATED"/>
    <property type="match status" value="1"/>
</dbReference>
<dbReference type="InterPro" id="IPR050461">
    <property type="entry name" value="Nitroreductase_HadB/RutE"/>
</dbReference>
<dbReference type="OrthoDB" id="9784375at2"/>
<protein>
    <recommendedName>
        <fullName evidence="5">Putative NADH dehydrogenase/NAD(P)H nitroreductase SAMN02745775_103247</fullName>
        <ecNumber evidence="5">1.-.-.-</ecNumber>
    </recommendedName>
</protein>
<feature type="region of interest" description="Disordered" evidence="6">
    <location>
        <begin position="1"/>
        <end position="21"/>
    </location>
</feature>
<evidence type="ECO:0000256" key="6">
    <source>
        <dbReference type="SAM" id="MobiDB-lite"/>
    </source>
</evidence>
<accession>A0A1I4A9I2</accession>
<name>A0A1I4A9I2_9PROT</name>
<gene>
    <name evidence="8" type="ORF">SAMN02745775_103247</name>
</gene>
<organism evidence="8 9">
    <name type="scientific">Falsiroseomonas stagni DSM 19981</name>
    <dbReference type="NCBI Taxonomy" id="1123062"/>
    <lineage>
        <taxon>Bacteria</taxon>
        <taxon>Pseudomonadati</taxon>
        <taxon>Pseudomonadota</taxon>
        <taxon>Alphaproteobacteria</taxon>
        <taxon>Acetobacterales</taxon>
        <taxon>Roseomonadaceae</taxon>
        <taxon>Falsiroseomonas</taxon>
    </lineage>
</organism>
<feature type="domain" description="Nitroreductase" evidence="7">
    <location>
        <begin position="34"/>
        <end position="192"/>
    </location>
</feature>
<dbReference type="EMBL" id="FOSQ01000003">
    <property type="protein sequence ID" value="SFK52974.1"/>
    <property type="molecule type" value="Genomic_DNA"/>
</dbReference>
<dbReference type="AlphaFoldDB" id="A0A1I4A9I2"/>
<dbReference type="RefSeq" id="WP_092959464.1">
    <property type="nucleotide sequence ID" value="NZ_FOSQ01000003.1"/>
</dbReference>
<dbReference type="EC" id="1.-.-.-" evidence="5"/>
<dbReference type="InterPro" id="IPR029479">
    <property type="entry name" value="Nitroreductase"/>
</dbReference>
<evidence type="ECO:0000256" key="2">
    <source>
        <dbReference type="ARBA" id="ARBA00022643"/>
    </source>
</evidence>
<evidence type="ECO:0000256" key="5">
    <source>
        <dbReference type="HAMAP-Rule" id="MF_01204"/>
    </source>
</evidence>
<dbReference type="Gene3D" id="3.40.109.10">
    <property type="entry name" value="NADH Oxidase"/>
    <property type="match status" value="1"/>
</dbReference>
<comment type="cofactor">
    <cofactor evidence="5">
        <name>FMN</name>
        <dbReference type="ChEBI" id="CHEBI:58210"/>
    </cofactor>
</comment>
<dbReference type="PANTHER" id="PTHR43543:SF1">
    <property type="entry name" value="MALONIC SEMIALDEHYDE REDUCTASE RUTE-RELATED"/>
    <property type="match status" value="1"/>
</dbReference>
<comment type="similarity">
    <text evidence="5">Belongs to the nitroreductase family. HadB/RutE subfamily.</text>
</comment>
<dbReference type="STRING" id="1123062.SAMN02745775_103247"/>
<dbReference type="SUPFAM" id="SSF55469">
    <property type="entry name" value="FMN-dependent nitroreductase-like"/>
    <property type="match status" value="1"/>
</dbReference>
<sequence length="214" mass="23417">MTDQAPAAVPPIPEPAPQPAPVLDGQALDILFREARTHYAWQDRPVPEAKLEEMYNLLRMGPTSANCSPARFVFIRTSEGKARLKQVLSPGNVEKTMKAPVVCIVAHDQAFYDKLGFLFPGAELRGWYADNPALADTTALRNGTLQGAYLIMAARAVGLDAAPMSGFDNYQLDNLFFAGTRWKSNFLVALGHGEPAALPPRGPRLSFDEACRFE</sequence>
<dbReference type="NCBIfam" id="NF003768">
    <property type="entry name" value="PRK05365.1"/>
    <property type="match status" value="1"/>
</dbReference>
<keyword evidence="5" id="KW-0520">NAD</keyword>
<keyword evidence="2 5" id="KW-0288">FMN</keyword>
<evidence type="ECO:0000313" key="9">
    <source>
        <dbReference type="Proteomes" id="UP000199473"/>
    </source>
</evidence>
<dbReference type="Proteomes" id="UP000199473">
    <property type="component" value="Unassembled WGS sequence"/>
</dbReference>
<dbReference type="HAMAP" id="MF_01204">
    <property type="entry name" value="Oxidoreductase_RutE_HadB"/>
    <property type="match status" value="1"/>
</dbReference>
<dbReference type="CDD" id="cd02148">
    <property type="entry name" value="RutE-like"/>
    <property type="match status" value="1"/>
</dbReference>
<evidence type="ECO:0000256" key="1">
    <source>
        <dbReference type="ARBA" id="ARBA00022630"/>
    </source>
</evidence>
<evidence type="ECO:0000256" key="4">
    <source>
        <dbReference type="ARBA" id="ARBA00023002"/>
    </source>
</evidence>
<reference evidence="8 9" key="1">
    <citation type="submission" date="2016-10" db="EMBL/GenBank/DDBJ databases">
        <authorList>
            <person name="de Groot N.N."/>
        </authorList>
    </citation>
    <scope>NUCLEOTIDE SEQUENCE [LARGE SCALE GENOMIC DNA]</scope>
    <source>
        <strain evidence="8 9">DSM 19981</strain>
    </source>
</reference>
<keyword evidence="1 5" id="KW-0285">Flavoprotein</keyword>